<evidence type="ECO:0000313" key="3">
    <source>
        <dbReference type="Proteomes" id="UP000541136"/>
    </source>
</evidence>
<feature type="transmembrane region" description="Helical" evidence="1">
    <location>
        <begin position="126"/>
        <end position="149"/>
    </location>
</feature>
<feature type="transmembrane region" description="Helical" evidence="1">
    <location>
        <begin position="292"/>
        <end position="314"/>
    </location>
</feature>
<name>A0A7W9TPF1_CASDE</name>
<dbReference type="GO" id="GO:0005886">
    <property type="term" value="C:plasma membrane"/>
    <property type="evidence" value="ECO:0007669"/>
    <property type="project" value="TreeGrafter"/>
</dbReference>
<accession>A0A7W9TPF1</accession>
<dbReference type="AlphaFoldDB" id="A0A7W9TPF1"/>
<dbReference type="SUPFAM" id="SSF103473">
    <property type="entry name" value="MFS general substrate transporter"/>
    <property type="match status" value="1"/>
</dbReference>
<feature type="transmembrane region" description="Helical" evidence="1">
    <location>
        <begin position="236"/>
        <end position="257"/>
    </location>
</feature>
<feature type="transmembrane region" description="Helical" evidence="1">
    <location>
        <begin position="200"/>
        <end position="224"/>
    </location>
</feature>
<feature type="transmembrane region" description="Helical" evidence="1">
    <location>
        <begin position="45"/>
        <end position="66"/>
    </location>
</feature>
<protein>
    <submittedName>
        <fullName evidence="2">Putative MFS family arabinose efflux permease</fullName>
    </submittedName>
</protein>
<evidence type="ECO:0000256" key="1">
    <source>
        <dbReference type="SAM" id="Phobius"/>
    </source>
</evidence>
<dbReference type="InterPro" id="IPR036259">
    <property type="entry name" value="MFS_trans_sf"/>
</dbReference>
<keyword evidence="1" id="KW-1133">Transmembrane helix</keyword>
<feature type="transmembrane region" description="Helical" evidence="1">
    <location>
        <begin position="155"/>
        <end position="179"/>
    </location>
</feature>
<dbReference type="Pfam" id="PF06779">
    <property type="entry name" value="MFS_4"/>
    <property type="match status" value="1"/>
</dbReference>
<feature type="transmembrane region" description="Helical" evidence="1">
    <location>
        <begin position="355"/>
        <end position="374"/>
    </location>
</feature>
<evidence type="ECO:0000313" key="2">
    <source>
        <dbReference type="EMBL" id="MBB6084475.1"/>
    </source>
</evidence>
<comment type="caution">
    <text evidence="2">The sequence shown here is derived from an EMBL/GenBank/DDBJ whole genome shotgun (WGS) entry which is preliminary data.</text>
</comment>
<dbReference type="Gene3D" id="1.20.1250.20">
    <property type="entry name" value="MFS general substrate transporter like domains"/>
    <property type="match status" value="1"/>
</dbReference>
<dbReference type="EMBL" id="JACHIB010000014">
    <property type="protein sequence ID" value="MBB6084475.1"/>
    <property type="molecule type" value="Genomic_DNA"/>
</dbReference>
<sequence length="380" mass="39648">MRPAASAWALSGGSAVAVGFARFGYALILPAMRTDLALNYAQAGWLNTVNALGYLLGAVLAIYFVARLGNRRLFMWGMALTTLSVLASGLTRDFFWLSVFRFVAGFGGAGAFVCGGVLAGVLGTRAIVIFFSGGGLGTLLTGAALPWLFELRGPAAWPAAWIAMGAVCLPCSIAAIRAAAAIAEPSSMRSDARWPWRPCLPVLAAYFIFGLGYIAYMTFIVAWVRQHAADPARLAVTTSVMWALLGVMTLLAPLLWARLFDGRRDGWPMGAALFVLAAGAALPLVLPNLAGVWLSAMLVGGSVFMVPSAVTGFVKGNLARPAWGNAMAVATSLFAIGQTIGPAACGWISDRAGSLSFGLAVSALMLLLSGALALRQRPLA</sequence>
<feature type="transmembrane region" description="Helical" evidence="1">
    <location>
        <begin position="326"/>
        <end position="349"/>
    </location>
</feature>
<organism evidence="2 3">
    <name type="scientific">Castellaniella defragrans</name>
    <name type="common">Alcaligenes defragrans</name>
    <dbReference type="NCBI Taxonomy" id="75697"/>
    <lineage>
        <taxon>Bacteria</taxon>
        <taxon>Pseudomonadati</taxon>
        <taxon>Pseudomonadota</taxon>
        <taxon>Betaproteobacteria</taxon>
        <taxon>Burkholderiales</taxon>
        <taxon>Alcaligenaceae</taxon>
        <taxon>Castellaniella</taxon>
    </lineage>
</organism>
<reference evidence="2 3" key="1">
    <citation type="submission" date="2020-08" db="EMBL/GenBank/DDBJ databases">
        <title>Genomic Encyclopedia of Type Strains, Phase IV (KMG-IV): sequencing the most valuable type-strain genomes for metagenomic binning, comparative biology and taxonomic classification.</title>
        <authorList>
            <person name="Goeker M."/>
        </authorList>
    </citation>
    <scope>NUCLEOTIDE SEQUENCE [LARGE SCALE GENOMIC DNA]</scope>
    <source>
        <strain evidence="2 3">DSM 12141</strain>
    </source>
</reference>
<dbReference type="PANTHER" id="PTHR23537:SF1">
    <property type="entry name" value="SUGAR TRANSPORTER"/>
    <property type="match status" value="1"/>
</dbReference>
<dbReference type="Proteomes" id="UP000541136">
    <property type="component" value="Unassembled WGS sequence"/>
</dbReference>
<dbReference type="PANTHER" id="PTHR23537">
    <property type="match status" value="1"/>
</dbReference>
<feature type="transmembrane region" description="Helical" evidence="1">
    <location>
        <begin position="96"/>
        <end position="119"/>
    </location>
</feature>
<keyword evidence="1" id="KW-0472">Membrane</keyword>
<proteinExistence type="predicted"/>
<feature type="transmembrane region" description="Helical" evidence="1">
    <location>
        <begin position="73"/>
        <end position="90"/>
    </location>
</feature>
<keyword evidence="1" id="KW-0812">Transmembrane</keyword>
<dbReference type="RefSeq" id="WP_052355613.1">
    <property type="nucleotide sequence ID" value="NZ_JACHIB010000014.1"/>
</dbReference>
<dbReference type="InterPro" id="IPR010645">
    <property type="entry name" value="MFS_4"/>
</dbReference>
<feature type="transmembrane region" description="Helical" evidence="1">
    <location>
        <begin position="269"/>
        <end position="286"/>
    </location>
</feature>
<gene>
    <name evidence="2" type="ORF">HNR28_002520</name>
</gene>